<protein>
    <recommendedName>
        <fullName evidence="2">DUF6292 domain-containing protein</fullName>
    </recommendedName>
</protein>
<dbReference type="InterPro" id="IPR046259">
    <property type="entry name" value="DUF6292"/>
</dbReference>
<dbReference type="Pfam" id="PF19809">
    <property type="entry name" value="DUF6292"/>
    <property type="match status" value="1"/>
</dbReference>
<evidence type="ECO:0000313" key="3">
    <source>
        <dbReference type="EMBL" id="GAA4825792.1"/>
    </source>
</evidence>
<accession>A0ABP9D353</accession>
<evidence type="ECO:0000259" key="2">
    <source>
        <dbReference type="Pfam" id="PF19809"/>
    </source>
</evidence>
<feature type="region of interest" description="Disordered" evidence="1">
    <location>
        <begin position="102"/>
        <end position="146"/>
    </location>
</feature>
<comment type="caution">
    <text evidence="3">The sequence shown here is derived from an EMBL/GenBank/DDBJ whole genome shotgun (WGS) entry which is preliminary data.</text>
</comment>
<name>A0ABP9D353_9ACTN</name>
<keyword evidence="4" id="KW-1185">Reference proteome</keyword>
<feature type="compositionally biased region" description="Basic and acidic residues" evidence="1">
    <location>
        <begin position="137"/>
        <end position="146"/>
    </location>
</feature>
<proteinExistence type="predicted"/>
<evidence type="ECO:0000256" key="1">
    <source>
        <dbReference type="SAM" id="MobiDB-lite"/>
    </source>
</evidence>
<feature type="domain" description="DUF6292" evidence="2">
    <location>
        <begin position="14"/>
        <end position="96"/>
    </location>
</feature>
<reference evidence="4" key="1">
    <citation type="journal article" date="2019" name="Int. J. Syst. Evol. Microbiol.">
        <title>The Global Catalogue of Microorganisms (GCM) 10K type strain sequencing project: providing services to taxonomists for standard genome sequencing and annotation.</title>
        <authorList>
            <consortium name="The Broad Institute Genomics Platform"/>
            <consortium name="The Broad Institute Genome Sequencing Center for Infectious Disease"/>
            <person name="Wu L."/>
            <person name="Ma J."/>
        </authorList>
    </citation>
    <scope>NUCLEOTIDE SEQUENCE [LARGE SCALE GENOMIC DNA]</scope>
    <source>
        <strain evidence="4">JCM 18542</strain>
    </source>
</reference>
<gene>
    <name evidence="3" type="ORF">GCM10023353_38650</name>
</gene>
<sequence length="146" mass="15623">MSQTLTPAVSLHHYVASIADTLGVPADTWYCLAAPAEAYIAFEQTCPRHPGHDVALLWTPRTGWCTALEVGGELTAASCMGGPLFPPPHRVAAFAAAFFRGDKQQRPTPAMPARRRNTGRVPMSADIAAAPPGDAQNARRTDDDTR</sequence>
<dbReference type="EMBL" id="BAABKQ010000002">
    <property type="protein sequence ID" value="GAA4825792.1"/>
    <property type="molecule type" value="Genomic_DNA"/>
</dbReference>
<dbReference type="Proteomes" id="UP001500839">
    <property type="component" value="Unassembled WGS sequence"/>
</dbReference>
<dbReference type="RefSeq" id="WP_200175318.1">
    <property type="nucleotide sequence ID" value="NZ_JAENKO010000048.1"/>
</dbReference>
<evidence type="ECO:0000313" key="4">
    <source>
        <dbReference type="Proteomes" id="UP001500839"/>
    </source>
</evidence>
<organism evidence="3 4">
    <name type="scientific">Tomitella cavernea</name>
    <dbReference type="NCBI Taxonomy" id="1387982"/>
    <lineage>
        <taxon>Bacteria</taxon>
        <taxon>Bacillati</taxon>
        <taxon>Actinomycetota</taxon>
        <taxon>Actinomycetes</taxon>
        <taxon>Mycobacteriales</taxon>
        <taxon>Tomitella</taxon>
    </lineage>
</organism>